<feature type="transmembrane region" description="Helical" evidence="6">
    <location>
        <begin position="302"/>
        <end position="327"/>
    </location>
</feature>
<feature type="transmembrane region" description="Helical" evidence="6">
    <location>
        <begin position="484"/>
        <end position="504"/>
    </location>
</feature>
<dbReference type="PANTHER" id="PTHR23502:SF38">
    <property type="entry name" value="POLYAMINE TRANSPORTER 4"/>
    <property type="match status" value="1"/>
</dbReference>
<keyword evidence="3 6" id="KW-1133">Transmembrane helix</keyword>
<feature type="transmembrane region" description="Helical" evidence="6">
    <location>
        <begin position="107"/>
        <end position="125"/>
    </location>
</feature>
<dbReference type="Proteomes" id="UP001168146">
    <property type="component" value="Unassembled WGS sequence"/>
</dbReference>
<accession>A0AAN6JDD2</accession>
<evidence type="ECO:0000313" key="8">
    <source>
        <dbReference type="EMBL" id="KAK0325494.1"/>
    </source>
</evidence>
<evidence type="ECO:0000256" key="5">
    <source>
        <dbReference type="SAM" id="MobiDB-lite"/>
    </source>
</evidence>
<feature type="transmembrane region" description="Helical" evidence="6">
    <location>
        <begin position="264"/>
        <end position="290"/>
    </location>
</feature>
<evidence type="ECO:0000256" key="4">
    <source>
        <dbReference type="ARBA" id="ARBA00023136"/>
    </source>
</evidence>
<dbReference type="PROSITE" id="PS50850">
    <property type="entry name" value="MFS"/>
    <property type="match status" value="1"/>
</dbReference>
<dbReference type="InterPro" id="IPR020846">
    <property type="entry name" value="MFS_dom"/>
</dbReference>
<protein>
    <recommendedName>
        <fullName evidence="7">Major facilitator superfamily (MFS) profile domain-containing protein</fullName>
    </recommendedName>
</protein>
<organism evidence="8 9">
    <name type="scientific">Friedmanniomyces endolithicus</name>
    <dbReference type="NCBI Taxonomy" id="329885"/>
    <lineage>
        <taxon>Eukaryota</taxon>
        <taxon>Fungi</taxon>
        <taxon>Dikarya</taxon>
        <taxon>Ascomycota</taxon>
        <taxon>Pezizomycotina</taxon>
        <taxon>Dothideomycetes</taxon>
        <taxon>Dothideomycetidae</taxon>
        <taxon>Mycosphaerellales</taxon>
        <taxon>Teratosphaeriaceae</taxon>
        <taxon>Friedmanniomyces</taxon>
    </lineage>
</organism>
<dbReference type="EMBL" id="JASUXU010000007">
    <property type="protein sequence ID" value="KAK0325494.1"/>
    <property type="molecule type" value="Genomic_DNA"/>
</dbReference>
<feature type="region of interest" description="Disordered" evidence="5">
    <location>
        <begin position="1"/>
        <end position="28"/>
    </location>
</feature>
<evidence type="ECO:0000313" key="9">
    <source>
        <dbReference type="Proteomes" id="UP001168146"/>
    </source>
</evidence>
<evidence type="ECO:0000256" key="1">
    <source>
        <dbReference type="ARBA" id="ARBA00004141"/>
    </source>
</evidence>
<comment type="caution">
    <text evidence="8">The sequence shown here is derived from an EMBL/GenBank/DDBJ whole genome shotgun (WGS) entry which is preliminary data.</text>
</comment>
<dbReference type="SUPFAM" id="SSF103473">
    <property type="entry name" value="MFS general substrate transporter"/>
    <property type="match status" value="1"/>
</dbReference>
<dbReference type="GO" id="GO:0015606">
    <property type="term" value="F:spermidine transmembrane transporter activity"/>
    <property type="evidence" value="ECO:0007669"/>
    <property type="project" value="TreeGrafter"/>
</dbReference>
<evidence type="ECO:0000256" key="6">
    <source>
        <dbReference type="SAM" id="Phobius"/>
    </source>
</evidence>
<evidence type="ECO:0000256" key="2">
    <source>
        <dbReference type="ARBA" id="ARBA00022692"/>
    </source>
</evidence>
<comment type="subcellular location">
    <subcellularLocation>
        <location evidence="1">Membrane</location>
        <topology evidence="1">Multi-pass membrane protein</topology>
    </subcellularLocation>
</comment>
<feature type="transmembrane region" description="Helical" evidence="6">
    <location>
        <begin position="348"/>
        <end position="371"/>
    </location>
</feature>
<proteinExistence type="predicted"/>
<keyword evidence="4 6" id="KW-0472">Membrane</keyword>
<dbReference type="AlphaFoldDB" id="A0AAN6JDD2"/>
<dbReference type="PANTHER" id="PTHR23502">
    <property type="entry name" value="MAJOR FACILITATOR SUPERFAMILY"/>
    <property type="match status" value="1"/>
</dbReference>
<dbReference type="Pfam" id="PF07690">
    <property type="entry name" value="MFS_1"/>
    <property type="match status" value="1"/>
</dbReference>
<dbReference type="GO" id="GO:0005886">
    <property type="term" value="C:plasma membrane"/>
    <property type="evidence" value="ECO:0007669"/>
    <property type="project" value="TreeGrafter"/>
</dbReference>
<name>A0AAN6JDD2_9PEZI</name>
<reference evidence="8" key="1">
    <citation type="submission" date="2021-12" db="EMBL/GenBank/DDBJ databases">
        <title>Black yeast isolated from Biological Soil Crust.</title>
        <authorList>
            <person name="Kurbessoian T."/>
        </authorList>
    </citation>
    <scope>NUCLEOTIDE SEQUENCE</scope>
    <source>
        <strain evidence="8">CCFEE 5208</strain>
    </source>
</reference>
<feature type="transmembrane region" description="Helical" evidence="6">
    <location>
        <begin position="194"/>
        <end position="214"/>
    </location>
</feature>
<keyword evidence="2 6" id="KW-0812">Transmembrane</keyword>
<feature type="transmembrane region" description="Helical" evidence="6">
    <location>
        <begin position="377"/>
        <end position="396"/>
    </location>
</feature>
<feature type="transmembrane region" description="Helical" evidence="6">
    <location>
        <begin position="131"/>
        <end position="155"/>
    </location>
</feature>
<feature type="transmembrane region" description="Helical" evidence="6">
    <location>
        <begin position="167"/>
        <end position="188"/>
    </location>
</feature>
<feature type="transmembrane region" description="Helical" evidence="6">
    <location>
        <begin position="77"/>
        <end position="95"/>
    </location>
</feature>
<dbReference type="InterPro" id="IPR011701">
    <property type="entry name" value="MFS"/>
</dbReference>
<dbReference type="Gene3D" id="1.20.1250.20">
    <property type="entry name" value="MFS general substrate transporter like domains"/>
    <property type="match status" value="1"/>
</dbReference>
<dbReference type="InterPro" id="IPR036259">
    <property type="entry name" value="MFS_trans_sf"/>
</dbReference>
<evidence type="ECO:0000256" key="3">
    <source>
        <dbReference type="ARBA" id="ARBA00022989"/>
    </source>
</evidence>
<feature type="transmembrane region" description="Helical" evidence="6">
    <location>
        <begin position="40"/>
        <end position="61"/>
    </location>
</feature>
<sequence>MSKEANTDNETGQNPIAHARDWNGTNDPGDPRNFTLLRRIYSTTAVTHLAFVTTFAASIYSPGSSEVARNFSVSDEVAILPLAFYNLGLAAGPLIGSPVSETSGRKVVLLITTPCFALFTLGAGFANGITALVVCRFFAGVFAAPAVGNASATLTDYTSGRYRAISFAFYYSIPTFGAALGPLVGGFVAEARGWRWTLFTTVFLTVAFYIPILFTKESYKKTILQQKLGIEGPPQVERTTTETIRYFATTLLFRPLHMLLTEPIVTLVCLYNAFLFGLIYTFVVAAPWIYKTYYGFSVSGQSLSFLGMITGTAIAPFPLILIDHFIYQPRLKHFRETKSEEERFPPEYRLYPALIASFILPAGLFAFAWTVRPDVPAIVPIVFQGVTALASLLIYASANLYVNTPPVLENLADGPVLHSRFMMDAYGPLYGKSRSISAWNVSIISADYPTGASAAGAAMLSRYTLSAAFPLFALKMYQALGVGWATSILAFCTLAMAPIPWLFWKFGEDIRRKSSYETSA</sequence>
<gene>
    <name evidence="8" type="ORF">LTR82_003777</name>
</gene>
<feature type="domain" description="Major facilitator superfamily (MFS) profile" evidence="7">
    <location>
        <begin position="42"/>
        <end position="520"/>
    </location>
</feature>
<evidence type="ECO:0000259" key="7">
    <source>
        <dbReference type="PROSITE" id="PS50850"/>
    </source>
</evidence>
<dbReference type="GO" id="GO:0000297">
    <property type="term" value="F:spermine transmembrane transporter activity"/>
    <property type="evidence" value="ECO:0007669"/>
    <property type="project" value="TreeGrafter"/>
</dbReference>